<proteinExistence type="predicted"/>
<dbReference type="GO" id="GO:0005524">
    <property type="term" value="F:ATP binding"/>
    <property type="evidence" value="ECO:0007669"/>
    <property type="project" value="UniProtKB-KW"/>
</dbReference>
<evidence type="ECO:0000256" key="2">
    <source>
        <dbReference type="ARBA" id="ARBA00022741"/>
    </source>
</evidence>
<dbReference type="Proteomes" id="UP001302716">
    <property type="component" value="Chromosome"/>
</dbReference>
<evidence type="ECO:0000313" key="5">
    <source>
        <dbReference type="EMBL" id="WOB47931.1"/>
    </source>
</evidence>
<evidence type="ECO:0000256" key="3">
    <source>
        <dbReference type="ARBA" id="ARBA00022840"/>
    </source>
</evidence>
<dbReference type="RefSeq" id="WP_316693149.1">
    <property type="nucleotide sequence ID" value="NZ_CP103836.1"/>
</dbReference>
<gene>
    <name evidence="5" type="ORF">NYR97_11565</name>
</gene>
<keyword evidence="3 5" id="KW-0067">ATP-binding</keyword>
<evidence type="ECO:0000313" key="6">
    <source>
        <dbReference type="Proteomes" id="UP001302716"/>
    </source>
</evidence>
<dbReference type="Gene3D" id="3.40.50.300">
    <property type="entry name" value="P-loop containing nucleotide triphosphate hydrolases"/>
    <property type="match status" value="1"/>
</dbReference>
<dbReference type="InterPro" id="IPR003439">
    <property type="entry name" value="ABC_transporter-like_ATP-bd"/>
</dbReference>
<dbReference type="SMART" id="SM00382">
    <property type="entry name" value="AAA"/>
    <property type="match status" value="1"/>
</dbReference>
<evidence type="ECO:0000256" key="1">
    <source>
        <dbReference type="ARBA" id="ARBA00022448"/>
    </source>
</evidence>
<dbReference type="PANTHER" id="PTHR42939:SF1">
    <property type="entry name" value="ABC TRANSPORTER ATP-BINDING PROTEIN ALBC-RELATED"/>
    <property type="match status" value="1"/>
</dbReference>
<keyword evidence="2" id="KW-0547">Nucleotide-binding</keyword>
<keyword evidence="6" id="KW-1185">Reference proteome</keyword>
<dbReference type="InterPro" id="IPR051782">
    <property type="entry name" value="ABC_Transporter_VariousFunc"/>
</dbReference>
<dbReference type="Pfam" id="PF00005">
    <property type="entry name" value="ABC_tran"/>
    <property type="match status" value="1"/>
</dbReference>
<reference evidence="5 6" key="1">
    <citation type="submission" date="2022-08" db="EMBL/GenBank/DDBJ databases">
        <title>Whole genome sequencing-based tracing of a 2022 introduction and outbreak of Xanthomonas hortorum pv. pelargonii.</title>
        <authorList>
            <person name="Iruegas-Bocardo F."/>
            <person name="Weisberg A.K."/>
            <person name="Riutta E.R."/>
            <person name="Kilday K."/>
            <person name="Bonkowski J.C."/>
            <person name="Creswell T."/>
            <person name="Daughtrey M.L."/>
            <person name="Rane K."/>
            <person name="Grunwald N.J."/>
            <person name="Chang J.H."/>
            <person name="Putnam M.L."/>
        </authorList>
    </citation>
    <scope>NUCLEOTIDE SEQUENCE [LARGE SCALE GENOMIC DNA]</scope>
    <source>
        <strain evidence="5 6">22-323</strain>
    </source>
</reference>
<accession>A0AAU0B4S8</accession>
<dbReference type="GO" id="GO:0016887">
    <property type="term" value="F:ATP hydrolysis activity"/>
    <property type="evidence" value="ECO:0007669"/>
    <property type="project" value="InterPro"/>
</dbReference>
<dbReference type="EMBL" id="CP103836">
    <property type="protein sequence ID" value="WOB47931.1"/>
    <property type="molecule type" value="Genomic_DNA"/>
</dbReference>
<organism evidence="5 6">
    <name type="scientific">Xanthomonas hydrangeae</name>
    <dbReference type="NCBI Taxonomy" id="2775159"/>
    <lineage>
        <taxon>Bacteria</taxon>
        <taxon>Pseudomonadati</taxon>
        <taxon>Pseudomonadota</taxon>
        <taxon>Gammaproteobacteria</taxon>
        <taxon>Lysobacterales</taxon>
        <taxon>Lysobacteraceae</taxon>
        <taxon>Xanthomonas</taxon>
    </lineage>
</organism>
<dbReference type="SUPFAM" id="SSF52540">
    <property type="entry name" value="P-loop containing nucleoside triphosphate hydrolases"/>
    <property type="match status" value="1"/>
</dbReference>
<dbReference type="PROSITE" id="PS50893">
    <property type="entry name" value="ABC_TRANSPORTER_2"/>
    <property type="match status" value="1"/>
</dbReference>
<sequence length="328" mass="36294">MNTGLCGKRQSGAGSAALLDLELLSVHQGSFTLSLERLELLPGARLGIVGRNGCGKTTLLESVIGMRDTTCMRGHLFGVALPAAIRQPALRRRMGCQLQSTRFSRHVTVNELLDLHLALYGRGSERLMSVLQINELRGLRGGLLSRGQRQRMELYMALAHSPDIVVLDEPMTGLDRRFCEALLRFVNEDLSPETVLMVVGHKEEELSLVNEIAWLQDGALLDRGTGAALVSRHAGAELVCLRFHRMERLVQARSVLSEIAGLRCWQHLDDLQLTLCGEGDIVQRVLASCPTQDVRSWEHTRTSVTDLVRLGSRPVVLAHEQERAPCMV</sequence>
<feature type="domain" description="ABC transporter" evidence="4">
    <location>
        <begin position="18"/>
        <end position="242"/>
    </location>
</feature>
<dbReference type="InterPro" id="IPR027417">
    <property type="entry name" value="P-loop_NTPase"/>
</dbReference>
<name>A0AAU0B4S8_9XANT</name>
<keyword evidence="1" id="KW-0813">Transport</keyword>
<protein>
    <submittedName>
        <fullName evidence="5">ATP-binding cassette domain-containing protein</fullName>
    </submittedName>
</protein>
<dbReference type="AlphaFoldDB" id="A0AAU0B4S8"/>
<evidence type="ECO:0000259" key="4">
    <source>
        <dbReference type="PROSITE" id="PS50893"/>
    </source>
</evidence>
<dbReference type="InterPro" id="IPR003593">
    <property type="entry name" value="AAA+_ATPase"/>
</dbReference>
<dbReference type="PANTHER" id="PTHR42939">
    <property type="entry name" value="ABC TRANSPORTER ATP-BINDING PROTEIN ALBC-RELATED"/>
    <property type="match status" value="1"/>
</dbReference>